<dbReference type="RefSeq" id="WP_126390976.1">
    <property type="nucleotide sequence ID" value="NZ_CAWPQU010000056.1"/>
</dbReference>
<keyword evidence="2" id="KW-1185">Reference proteome</keyword>
<dbReference type="GeneID" id="39680702"/>
<reference evidence="1 2" key="1">
    <citation type="journal article" date="2020" name="ISME J.">
        <title>Comparative genomics reveals insights into cyanobacterial evolution and habitat adaptation.</title>
        <authorList>
            <person name="Chen M.Y."/>
            <person name="Teng W.K."/>
            <person name="Zhao L."/>
            <person name="Hu C.X."/>
            <person name="Zhou Y.K."/>
            <person name="Han B.P."/>
            <person name="Song L.R."/>
            <person name="Shu W.S."/>
        </authorList>
    </citation>
    <scope>NUCLEOTIDE SEQUENCE [LARGE SCALE GENOMIC DNA]</scope>
    <source>
        <strain evidence="1 2">FACHB-1050</strain>
    </source>
</reference>
<dbReference type="InterPro" id="IPR058120">
    <property type="entry name" value="MADS7"/>
</dbReference>
<dbReference type="Proteomes" id="UP000618445">
    <property type="component" value="Unassembled WGS sequence"/>
</dbReference>
<accession>A0ABR8C7N8</accession>
<name>A0ABR8C7N8_9CYAN</name>
<evidence type="ECO:0000313" key="2">
    <source>
        <dbReference type="Proteomes" id="UP000618445"/>
    </source>
</evidence>
<organism evidence="1 2">
    <name type="scientific">Phormidium tenue FACHB-1050</name>
    <dbReference type="NCBI Taxonomy" id="2692857"/>
    <lineage>
        <taxon>Bacteria</taxon>
        <taxon>Bacillati</taxon>
        <taxon>Cyanobacteriota</taxon>
        <taxon>Cyanophyceae</taxon>
        <taxon>Oscillatoriophycideae</taxon>
        <taxon>Oscillatoriales</taxon>
        <taxon>Oscillatoriaceae</taxon>
        <taxon>Phormidium</taxon>
    </lineage>
</organism>
<dbReference type="Pfam" id="PF26611">
    <property type="entry name" value="MAD7"/>
    <property type="match status" value="1"/>
</dbReference>
<proteinExistence type="predicted"/>
<dbReference type="EMBL" id="JACJQY010000006">
    <property type="protein sequence ID" value="MBD2316356.1"/>
    <property type="molecule type" value="Genomic_DNA"/>
</dbReference>
<sequence>MLESLPRPHIEKSQLNMWVDESIWGHRLYDEQTPWLCILEMLCIVQSESVSGKAFIEEEKNKLQYSIYFRLHLRNILFNNPHIEAITSEFFDDVERWEAWIEEMSKSVGGIDSVDFSYLKSRFPSFDTFAEIVKFFQASAIEGDSNKRWSSKFVFPYGPDCLYEDLRISGSNKTNDRRFFGRTGELAYLMLCRSGRGAEIHSYLQKMGIISSEYATSYKGSKWNQLVLALQPDQDREDKRLSSSPPFLPYAFLPEYESLADDWLSILRCNLPDYDALPHIVTITGLHLIIYLLKRAKSVLQDVQKPLFVLEIVAPKKTSIRDMAANEYEKNNSLPKQAIEEYILGTTKLEEWQQCLESFNPLEGAKELLEKRFVWTKTSANSPDELLLNLRDEAVSRHKQHLAKFHGTWSKEIGLSSRRSSRRTRYAPTDALLKTLVLTCVPRRMEFQEFLAKLYETYGFVIGEKQAQSFIDSGEADREDFTANALRLERRLASIGLLKRLSDACAYVQNPFAAEVS</sequence>
<evidence type="ECO:0000313" key="1">
    <source>
        <dbReference type="EMBL" id="MBD2316356.1"/>
    </source>
</evidence>
<protein>
    <submittedName>
        <fullName evidence="1">Uncharacterized protein</fullName>
    </submittedName>
</protein>
<comment type="caution">
    <text evidence="1">The sequence shown here is derived from an EMBL/GenBank/DDBJ whole genome shotgun (WGS) entry which is preliminary data.</text>
</comment>
<gene>
    <name evidence="1" type="ORF">H6G05_05780</name>
</gene>